<reference evidence="2" key="1">
    <citation type="submission" date="2022-11" db="UniProtKB">
        <authorList>
            <consortium name="WormBaseParasite"/>
        </authorList>
    </citation>
    <scope>IDENTIFICATION</scope>
</reference>
<dbReference type="AlphaFoldDB" id="A0A914Q0J8"/>
<name>A0A914Q0J8_9BILA</name>
<sequence>MIRSCKYFFLKNPTLIYHCLFFVENEWKTCIDGKCLGPRGNRKYRKVRMDLNKLQSKIWATFGVKISSLNSNFFSSLFPKLFNGKLRALTLHRQNIPFKDFLFISNQMVRILFNESYVFYPNGDEVPYETIFANLPMIEYFCFKRGNIAYNFSKTVTELLIIPHFRNLKSLDCIGISQSFDIDKFFQYLKQNKFTRVRFEFNGQISEEYKEKLEAIVDEIPDAELPRSFLPPYINFVGQLPVKKTALKNLFDAYYFS</sequence>
<keyword evidence="1" id="KW-1185">Reference proteome</keyword>
<organism evidence="1 2">
    <name type="scientific">Panagrolaimus davidi</name>
    <dbReference type="NCBI Taxonomy" id="227884"/>
    <lineage>
        <taxon>Eukaryota</taxon>
        <taxon>Metazoa</taxon>
        <taxon>Ecdysozoa</taxon>
        <taxon>Nematoda</taxon>
        <taxon>Chromadorea</taxon>
        <taxon>Rhabditida</taxon>
        <taxon>Tylenchina</taxon>
        <taxon>Panagrolaimomorpha</taxon>
        <taxon>Panagrolaimoidea</taxon>
        <taxon>Panagrolaimidae</taxon>
        <taxon>Panagrolaimus</taxon>
    </lineage>
</organism>
<protein>
    <submittedName>
        <fullName evidence="2">DUF38 domain-containing protein</fullName>
    </submittedName>
</protein>
<dbReference type="WBParaSite" id="PDA_v2.g22327.t1">
    <property type="protein sequence ID" value="PDA_v2.g22327.t1"/>
    <property type="gene ID" value="PDA_v2.g22327"/>
</dbReference>
<evidence type="ECO:0000313" key="2">
    <source>
        <dbReference type="WBParaSite" id="PDA_v2.g22327.t1"/>
    </source>
</evidence>
<accession>A0A914Q0J8</accession>
<proteinExistence type="predicted"/>
<evidence type="ECO:0000313" key="1">
    <source>
        <dbReference type="Proteomes" id="UP000887578"/>
    </source>
</evidence>
<dbReference type="Proteomes" id="UP000887578">
    <property type="component" value="Unplaced"/>
</dbReference>